<evidence type="ECO:0000256" key="6">
    <source>
        <dbReference type="ARBA" id="ARBA00022691"/>
    </source>
</evidence>
<dbReference type="RefSeq" id="XP_027201304.1">
    <property type="nucleotide sequence ID" value="XM_027345503.1"/>
</dbReference>
<keyword evidence="5" id="KW-0808">Transferase</keyword>
<proteinExistence type="predicted"/>
<organism evidence="11 12">
    <name type="scientific">Dermatophagoides pteronyssinus</name>
    <name type="common">European house dust mite</name>
    <dbReference type="NCBI Taxonomy" id="6956"/>
    <lineage>
        <taxon>Eukaryota</taxon>
        <taxon>Metazoa</taxon>
        <taxon>Ecdysozoa</taxon>
        <taxon>Arthropoda</taxon>
        <taxon>Chelicerata</taxon>
        <taxon>Arachnida</taxon>
        <taxon>Acari</taxon>
        <taxon>Acariformes</taxon>
        <taxon>Sarcoptiformes</taxon>
        <taxon>Astigmata</taxon>
        <taxon>Psoroptidia</taxon>
        <taxon>Analgoidea</taxon>
        <taxon>Pyroglyphidae</taxon>
        <taxon>Dermatophagoidinae</taxon>
        <taxon>Dermatophagoides</taxon>
    </lineage>
</organism>
<dbReference type="GO" id="GO:0032259">
    <property type="term" value="P:methylation"/>
    <property type="evidence" value="ECO:0007669"/>
    <property type="project" value="UniProtKB-KW"/>
</dbReference>
<evidence type="ECO:0000256" key="1">
    <source>
        <dbReference type="ARBA" id="ARBA00004797"/>
    </source>
</evidence>
<dbReference type="InParanoid" id="A0A6P6Y9P8"/>
<dbReference type="GO" id="GO:0008168">
    <property type="term" value="F:methyltransferase activity"/>
    <property type="evidence" value="ECO:0007669"/>
    <property type="project" value="UniProtKB-KW"/>
</dbReference>
<sequence length="60" mass="6376">CDCINAHAELYTTSSCSGRFQLLIFEPFIFHVKAASLDAALLVLAACQAAGVQDCGITEK</sequence>
<dbReference type="InterPro" id="IPR003827">
    <property type="entry name" value="tRNA_yW-synthesising"/>
</dbReference>
<evidence type="ECO:0000256" key="8">
    <source>
        <dbReference type="ARBA" id="ARBA00025378"/>
    </source>
</evidence>
<keyword evidence="4" id="KW-0489">Methyltransferase</keyword>
<dbReference type="SUPFAM" id="SSF111278">
    <property type="entry name" value="SSo0622-like"/>
    <property type="match status" value="1"/>
</dbReference>
<evidence type="ECO:0000256" key="9">
    <source>
        <dbReference type="ARBA" id="ARBA00049202"/>
    </source>
</evidence>
<dbReference type="Pfam" id="PF02676">
    <property type="entry name" value="TYW3"/>
    <property type="match status" value="1"/>
</dbReference>
<keyword evidence="11" id="KW-1185">Reference proteome</keyword>
<evidence type="ECO:0000256" key="2">
    <source>
        <dbReference type="ARBA" id="ARBA00012750"/>
    </source>
</evidence>
<name>A0A6P6Y9P8_DERPT</name>
<keyword evidence="6" id="KW-0949">S-adenosyl-L-methionine</keyword>
<evidence type="ECO:0000256" key="3">
    <source>
        <dbReference type="ARBA" id="ARBA00016536"/>
    </source>
</evidence>
<dbReference type="AlphaFoldDB" id="A0A6P6Y9P8"/>
<accession>A0A6P6Y9P8</accession>
<keyword evidence="7" id="KW-0819">tRNA processing</keyword>
<evidence type="ECO:0000313" key="11">
    <source>
        <dbReference type="Proteomes" id="UP000515146"/>
    </source>
</evidence>
<gene>
    <name evidence="12" type="primary">LOC113795308</name>
</gene>
<dbReference type="UniPathway" id="UPA00375"/>
<evidence type="ECO:0000259" key="10">
    <source>
        <dbReference type="Pfam" id="PF02676"/>
    </source>
</evidence>
<reference evidence="12" key="1">
    <citation type="submission" date="2025-08" db="UniProtKB">
        <authorList>
            <consortium name="RefSeq"/>
        </authorList>
    </citation>
    <scope>IDENTIFICATION</scope>
    <source>
        <strain evidence="12">Airmid</strain>
    </source>
</reference>
<dbReference type="KEGG" id="dpte:113795308"/>
<evidence type="ECO:0000256" key="5">
    <source>
        <dbReference type="ARBA" id="ARBA00022679"/>
    </source>
</evidence>
<evidence type="ECO:0000313" key="12">
    <source>
        <dbReference type="RefSeq" id="XP_027201304.1"/>
    </source>
</evidence>
<dbReference type="Gene3D" id="3.30.1960.10">
    <property type="entry name" value="tRNA wybutosine-synthesizing-like"/>
    <property type="match status" value="2"/>
</dbReference>
<dbReference type="EC" id="2.1.1.282" evidence="2"/>
<comment type="catalytic activity">
    <reaction evidence="9">
        <text>4-demethyl-7-[(3S)-3-amino-3-carboxypropyl]wyosine(37) in tRNA(Phe) + S-adenosyl-L-methionine = 7-[(3S)-3-amino-3-carboxypropyl]wyosine(37) in tRNA(Phe) + S-adenosyl-L-homocysteine + H(+)</text>
        <dbReference type="Rhea" id="RHEA:36635"/>
        <dbReference type="Rhea" id="RHEA-COMP:10378"/>
        <dbReference type="Rhea" id="RHEA-COMP:10379"/>
        <dbReference type="ChEBI" id="CHEBI:15378"/>
        <dbReference type="ChEBI" id="CHEBI:57856"/>
        <dbReference type="ChEBI" id="CHEBI:59789"/>
        <dbReference type="ChEBI" id="CHEBI:73543"/>
        <dbReference type="ChEBI" id="CHEBI:73550"/>
        <dbReference type="EC" id="2.1.1.282"/>
    </reaction>
</comment>
<dbReference type="GO" id="GO:0008033">
    <property type="term" value="P:tRNA processing"/>
    <property type="evidence" value="ECO:0007669"/>
    <property type="project" value="UniProtKB-KW"/>
</dbReference>
<dbReference type="Proteomes" id="UP000515146">
    <property type="component" value="Unplaced"/>
</dbReference>
<comment type="pathway">
    <text evidence="1">tRNA modification; wybutosine-tRNA(Phe) biosynthesis.</text>
</comment>
<feature type="domain" description="tRNA wybutosine-synthesizing protein" evidence="10">
    <location>
        <begin position="22"/>
        <end position="59"/>
    </location>
</feature>
<comment type="function">
    <text evidence="8">Probable S-adenosyl-L-methionine-dependent methyltransferase that acts as a component of the wybutosine biosynthesis pathway. Wybutosine is a hyper modified guanosine with a tricyclic base found at the 3'-position adjacent to the anticodon of eukaryotic phenylalanine tRNA.</text>
</comment>
<protein>
    <recommendedName>
        <fullName evidence="3">tRNA wybutosine-synthesizing protein 3 homolog</fullName>
        <ecNumber evidence="2">2.1.1.282</ecNumber>
    </recommendedName>
</protein>
<evidence type="ECO:0000256" key="7">
    <source>
        <dbReference type="ARBA" id="ARBA00022694"/>
    </source>
</evidence>
<dbReference type="InterPro" id="IPR036602">
    <property type="entry name" value="tRNA_yW-synthesising-like_sf"/>
</dbReference>
<evidence type="ECO:0000256" key="4">
    <source>
        <dbReference type="ARBA" id="ARBA00022603"/>
    </source>
</evidence>
<feature type="non-terminal residue" evidence="12">
    <location>
        <position position="1"/>
    </location>
</feature>